<dbReference type="Pfam" id="PF13302">
    <property type="entry name" value="Acetyltransf_3"/>
    <property type="match status" value="1"/>
</dbReference>
<dbReference type="InterPro" id="IPR000182">
    <property type="entry name" value="GNAT_dom"/>
</dbReference>
<feature type="domain" description="N-acetyltransferase" evidence="1">
    <location>
        <begin position="9"/>
        <end position="171"/>
    </location>
</feature>
<dbReference type="EMBL" id="JAFDVD010000020">
    <property type="protein sequence ID" value="MBM6401961.1"/>
    <property type="molecule type" value="Genomic_DNA"/>
</dbReference>
<accession>A0ABS2CQ07</accession>
<protein>
    <submittedName>
        <fullName evidence="2">GNAT family N-acetyltransferase</fullName>
    </submittedName>
</protein>
<dbReference type="RefSeq" id="WP_204132435.1">
    <property type="nucleotide sequence ID" value="NZ_JAFDVD010000020.1"/>
</dbReference>
<dbReference type="PANTHER" id="PTHR43792:SF1">
    <property type="entry name" value="N-ACETYLTRANSFERASE DOMAIN-CONTAINING PROTEIN"/>
    <property type="match status" value="1"/>
</dbReference>
<dbReference type="PANTHER" id="PTHR43792">
    <property type="entry name" value="GNAT FAMILY, PUTATIVE (AFU_ORTHOLOGUE AFUA_3G00765)-RELATED-RELATED"/>
    <property type="match status" value="1"/>
</dbReference>
<comment type="caution">
    <text evidence="2">The sequence shown here is derived from an EMBL/GenBank/DDBJ whole genome shotgun (WGS) entry which is preliminary data.</text>
</comment>
<name>A0ABS2CQ07_9MICO</name>
<evidence type="ECO:0000259" key="1">
    <source>
        <dbReference type="PROSITE" id="PS51186"/>
    </source>
</evidence>
<dbReference type="Gene3D" id="3.40.630.30">
    <property type="match status" value="1"/>
</dbReference>
<dbReference type="InterPro" id="IPR051531">
    <property type="entry name" value="N-acetyltransferase"/>
</dbReference>
<sequence length="174" mass="19232">MGVAEPQTERVRLDRPLTTDAPGVLAILGDARTVEHNPSELLSDEGGAAELVGRWIRHWDEHGFGYWYARLLGEDRIIGYVGVKRMTVRDRPVLNLVYRLAPDAWGRGLATEAVAGVVSRVTEQMPAEVILARVRPGNLASQNVAVKVGLRRDIALDEHGEDGLDWAYTNRVLS</sequence>
<keyword evidence="3" id="KW-1185">Reference proteome</keyword>
<organism evidence="2 3">
    <name type="scientific">Phycicoccus sonneratiae</name>
    <dbReference type="NCBI Taxonomy" id="2807628"/>
    <lineage>
        <taxon>Bacteria</taxon>
        <taxon>Bacillati</taxon>
        <taxon>Actinomycetota</taxon>
        <taxon>Actinomycetes</taxon>
        <taxon>Micrococcales</taxon>
        <taxon>Intrasporangiaceae</taxon>
        <taxon>Phycicoccus</taxon>
    </lineage>
</organism>
<evidence type="ECO:0000313" key="3">
    <source>
        <dbReference type="Proteomes" id="UP001430172"/>
    </source>
</evidence>
<dbReference type="InterPro" id="IPR016181">
    <property type="entry name" value="Acyl_CoA_acyltransferase"/>
</dbReference>
<evidence type="ECO:0000313" key="2">
    <source>
        <dbReference type="EMBL" id="MBM6401961.1"/>
    </source>
</evidence>
<dbReference type="SUPFAM" id="SSF55729">
    <property type="entry name" value="Acyl-CoA N-acyltransferases (Nat)"/>
    <property type="match status" value="1"/>
</dbReference>
<dbReference type="Proteomes" id="UP001430172">
    <property type="component" value="Unassembled WGS sequence"/>
</dbReference>
<gene>
    <name evidence="2" type="ORF">JQN70_16300</name>
</gene>
<proteinExistence type="predicted"/>
<reference evidence="2" key="1">
    <citation type="submission" date="2021-02" db="EMBL/GenBank/DDBJ databases">
        <title>Phycicoccus sp. MQZ13P-5T, whole genome shotgun sequence.</title>
        <authorList>
            <person name="Tuo L."/>
        </authorList>
    </citation>
    <scope>NUCLEOTIDE SEQUENCE</scope>
    <source>
        <strain evidence="2">MQZ13P-5</strain>
    </source>
</reference>
<dbReference type="PROSITE" id="PS51186">
    <property type="entry name" value="GNAT"/>
    <property type="match status" value="1"/>
</dbReference>